<keyword evidence="4 10" id="KW-1003">Cell membrane</keyword>
<dbReference type="InterPro" id="IPR040690">
    <property type="entry name" value="FtsX_ECD"/>
</dbReference>
<keyword evidence="5 10" id="KW-0132">Cell division</keyword>
<evidence type="ECO:0000256" key="8">
    <source>
        <dbReference type="ARBA" id="ARBA00023136"/>
    </source>
</evidence>
<keyword evidence="7 11" id="KW-1133">Transmembrane helix</keyword>
<gene>
    <name evidence="14" type="ORF">SAMN04488494_1107</name>
</gene>
<name>A0A1M7FBY0_XYLRU</name>
<reference evidence="14" key="1">
    <citation type="submission" date="2016-11" db="EMBL/GenBank/DDBJ databases">
        <authorList>
            <person name="Jaros S."/>
            <person name="Januszkiewicz K."/>
            <person name="Wedrychowicz H."/>
        </authorList>
    </citation>
    <scope>NUCLEOTIDE SEQUENCE [LARGE SCALE GENOMIC DNA]</scope>
    <source>
        <strain evidence="14">BPI-34</strain>
    </source>
</reference>
<evidence type="ECO:0000313" key="14">
    <source>
        <dbReference type="EMBL" id="SHM01177.1"/>
    </source>
</evidence>
<comment type="similarity">
    <text evidence="2 10">Belongs to the ABC-4 integral membrane protein family. FtsX subfamily.</text>
</comment>
<dbReference type="AlphaFoldDB" id="A0A1M7FBY0"/>
<keyword evidence="6 11" id="KW-0812">Transmembrane</keyword>
<organism evidence="14">
    <name type="scientific">Xylanibacter ruminicola</name>
    <name type="common">Prevotella ruminicola</name>
    <dbReference type="NCBI Taxonomy" id="839"/>
    <lineage>
        <taxon>Bacteria</taxon>
        <taxon>Pseudomonadati</taxon>
        <taxon>Bacteroidota</taxon>
        <taxon>Bacteroidia</taxon>
        <taxon>Bacteroidales</taxon>
        <taxon>Prevotellaceae</taxon>
        <taxon>Xylanibacter</taxon>
    </lineage>
</organism>
<proteinExistence type="inferred from homology"/>
<dbReference type="Pfam" id="PF02687">
    <property type="entry name" value="FtsX"/>
    <property type="match status" value="1"/>
</dbReference>
<sequence>MQPNSNFYVRKLMKKRKKDAGNRRGVQLVTLCISTAMVLVLLGLVVFSVQTSRNLSQWVKENLTVTVMLSDDVSVNGAKLLCRDLYHRPYSRNIDYISKEQALKEQSEAMGSDPSEFLGVNPFPATLELQLHSDYANRDSLKWIARELQKNPKITDVAYQVDLMDSVNRNLTKVNLVLLALAVLLTFVSFSLINNTVRLSVYSRRFIIHTMKLVGASWGFIRKPFMKQALLVGVIAALIAIAVLGGCIYALYYYEPNIISIITWRELTITAVAVLLFGIIITAACSYISVNKFLRMSAGELYKI</sequence>
<feature type="transmembrane region" description="Helical" evidence="11">
    <location>
        <begin position="229"/>
        <end position="252"/>
    </location>
</feature>
<evidence type="ECO:0000256" key="9">
    <source>
        <dbReference type="ARBA" id="ARBA00023306"/>
    </source>
</evidence>
<evidence type="ECO:0000256" key="6">
    <source>
        <dbReference type="ARBA" id="ARBA00022692"/>
    </source>
</evidence>
<dbReference type="GO" id="GO:0005886">
    <property type="term" value="C:plasma membrane"/>
    <property type="evidence" value="ECO:0007669"/>
    <property type="project" value="UniProtKB-SubCell"/>
</dbReference>
<dbReference type="GO" id="GO:0051301">
    <property type="term" value="P:cell division"/>
    <property type="evidence" value="ECO:0007669"/>
    <property type="project" value="UniProtKB-KW"/>
</dbReference>
<dbReference type="PANTHER" id="PTHR47755:SF1">
    <property type="entry name" value="CELL DIVISION PROTEIN FTSX"/>
    <property type="match status" value="1"/>
</dbReference>
<protein>
    <recommendedName>
        <fullName evidence="3 10">Cell division protein FtsX</fullName>
    </recommendedName>
</protein>
<dbReference type="EMBL" id="FRCJ01000002">
    <property type="protein sequence ID" value="SHM01177.1"/>
    <property type="molecule type" value="Genomic_DNA"/>
</dbReference>
<accession>A0A1M7FBY0</accession>
<evidence type="ECO:0000256" key="3">
    <source>
        <dbReference type="ARBA" id="ARBA00021907"/>
    </source>
</evidence>
<dbReference type="InterPro" id="IPR004513">
    <property type="entry name" value="FtsX"/>
</dbReference>
<evidence type="ECO:0000256" key="5">
    <source>
        <dbReference type="ARBA" id="ARBA00022618"/>
    </source>
</evidence>
<evidence type="ECO:0000256" key="4">
    <source>
        <dbReference type="ARBA" id="ARBA00022475"/>
    </source>
</evidence>
<evidence type="ECO:0000256" key="1">
    <source>
        <dbReference type="ARBA" id="ARBA00004651"/>
    </source>
</evidence>
<dbReference type="PIRSF" id="PIRSF003097">
    <property type="entry name" value="FtsX"/>
    <property type="match status" value="1"/>
</dbReference>
<dbReference type="Pfam" id="PF18075">
    <property type="entry name" value="FtsX_ECD"/>
    <property type="match status" value="1"/>
</dbReference>
<feature type="domain" description="ABC3 transporter permease C-terminal" evidence="12">
    <location>
        <begin position="180"/>
        <end position="297"/>
    </location>
</feature>
<dbReference type="Gene3D" id="3.30.70.3040">
    <property type="match status" value="1"/>
</dbReference>
<comment type="subcellular location">
    <subcellularLocation>
        <location evidence="1">Cell membrane</location>
        <topology evidence="1">Multi-pass membrane protein</topology>
    </subcellularLocation>
</comment>
<dbReference type="PANTHER" id="PTHR47755">
    <property type="entry name" value="CELL DIVISION PROTEIN FTSX"/>
    <property type="match status" value="1"/>
</dbReference>
<feature type="transmembrane region" description="Helical" evidence="11">
    <location>
        <begin position="176"/>
        <end position="197"/>
    </location>
</feature>
<dbReference type="Proteomes" id="UP000184280">
    <property type="component" value="Unassembled WGS sequence"/>
</dbReference>
<evidence type="ECO:0000256" key="2">
    <source>
        <dbReference type="ARBA" id="ARBA00007379"/>
    </source>
</evidence>
<evidence type="ECO:0000256" key="10">
    <source>
        <dbReference type="PIRNR" id="PIRNR003097"/>
    </source>
</evidence>
<feature type="domain" description="FtsX extracellular" evidence="13">
    <location>
        <begin position="64"/>
        <end position="157"/>
    </location>
</feature>
<keyword evidence="8 10" id="KW-0472">Membrane</keyword>
<evidence type="ECO:0000256" key="11">
    <source>
        <dbReference type="SAM" id="Phobius"/>
    </source>
</evidence>
<evidence type="ECO:0000256" key="7">
    <source>
        <dbReference type="ARBA" id="ARBA00022989"/>
    </source>
</evidence>
<feature type="transmembrane region" description="Helical" evidence="11">
    <location>
        <begin position="267"/>
        <end position="290"/>
    </location>
</feature>
<dbReference type="InterPro" id="IPR003838">
    <property type="entry name" value="ABC3_permease_C"/>
</dbReference>
<evidence type="ECO:0000259" key="13">
    <source>
        <dbReference type="Pfam" id="PF18075"/>
    </source>
</evidence>
<evidence type="ECO:0000259" key="12">
    <source>
        <dbReference type="Pfam" id="PF02687"/>
    </source>
</evidence>
<feature type="transmembrane region" description="Helical" evidence="11">
    <location>
        <begin position="25"/>
        <end position="49"/>
    </location>
</feature>
<keyword evidence="9 10" id="KW-0131">Cell cycle</keyword>